<keyword evidence="1" id="KW-0677">Repeat</keyword>
<dbReference type="PRINTS" id="PR01415">
    <property type="entry name" value="ANKYRIN"/>
</dbReference>
<dbReference type="InterPro" id="IPR036770">
    <property type="entry name" value="Ankyrin_rpt-contain_sf"/>
</dbReference>
<dbReference type="PROSITE" id="PS50011">
    <property type="entry name" value="PROTEIN_KINASE_DOM"/>
    <property type="match status" value="1"/>
</dbReference>
<protein>
    <submittedName>
        <fullName evidence="5">Uncharacterized protein</fullName>
    </submittedName>
</protein>
<dbReference type="SMART" id="SM00248">
    <property type="entry name" value="ANK"/>
    <property type="match status" value="8"/>
</dbReference>
<reference evidence="5" key="1">
    <citation type="submission" date="2020-11" db="EMBL/GenBank/DDBJ databases">
        <authorList>
            <person name="Tran Van P."/>
        </authorList>
    </citation>
    <scope>NUCLEOTIDE SEQUENCE</scope>
</reference>
<keyword evidence="2" id="KW-0040">ANK repeat</keyword>
<dbReference type="InterPro" id="IPR002110">
    <property type="entry name" value="Ankyrin_rpt"/>
</dbReference>
<feature type="compositionally biased region" description="Basic and acidic residues" evidence="3">
    <location>
        <begin position="968"/>
        <end position="1003"/>
    </location>
</feature>
<dbReference type="PANTHER" id="PTHR24189">
    <property type="entry name" value="MYOTROPHIN"/>
    <property type="match status" value="1"/>
</dbReference>
<dbReference type="GO" id="GO:0004672">
    <property type="term" value="F:protein kinase activity"/>
    <property type="evidence" value="ECO:0007669"/>
    <property type="project" value="InterPro"/>
</dbReference>
<dbReference type="InterPro" id="IPR000719">
    <property type="entry name" value="Prot_kinase_dom"/>
</dbReference>
<evidence type="ECO:0000256" key="3">
    <source>
        <dbReference type="SAM" id="MobiDB-lite"/>
    </source>
</evidence>
<organism evidence="5">
    <name type="scientific">Cyprideis torosa</name>
    <dbReference type="NCBI Taxonomy" id="163714"/>
    <lineage>
        <taxon>Eukaryota</taxon>
        <taxon>Metazoa</taxon>
        <taxon>Ecdysozoa</taxon>
        <taxon>Arthropoda</taxon>
        <taxon>Crustacea</taxon>
        <taxon>Oligostraca</taxon>
        <taxon>Ostracoda</taxon>
        <taxon>Podocopa</taxon>
        <taxon>Podocopida</taxon>
        <taxon>Cytherocopina</taxon>
        <taxon>Cytheroidea</taxon>
        <taxon>Cytherideidae</taxon>
        <taxon>Cyprideis</taxon>
    </lineage>
</organism>
<dbReference type="PROSITE" id="PS00107">
    <property type="entry name" value="PROTEIN_KINASE_ATP"/>
    <property type="match status" value="1"/>
</dbReference>
<feature type="region of interest" description="Disordered" evidence="3">
    <location>
        <begin position="850"/>
        <end position="874"/>
    </location>
</feature>
<dbReference type="PROSITE" id="PS50088">
    <property type="entry name" value="ANK_REPEAT"/>
    <property type="match status" value="6"/>
</dbReference>
<dbReference type="AlphaFoldDB" id="A0A7R8ZWC7"/>
<evidence type="ECO:0000256" key="1">
    <source>
        <dbReference type="ARBA" id="ARBA00022737"/>
    </source>
</evidence>
<dbReference type="InterPro" id="IPR011009">
    <property type="entry name" value="Kinase-like_dom_sf"/>
</dbReference>
<dbReference type="EMBL" id="OB668448">
    <property type="protein sequence ID" value="CAD7234356.1"/>
    <property type="molecule type" value="Genomic_DNA"/>
</dbReference>
<dbReference type="InterPro" id="IPR017441">
    <property type="entry name" value="Protein_kinase_ATP_BS"/>
</dbReference>
<dbReference type="PANTHER" id="PTHR24189:SF50">
    <property type="entry name" value="ANKYRIN REPEAT AND SOCS BOX PROTEIN 2"/>
    <property type="match status" value="1"/>
</dbReference>
<dbReference type="Pfam" id="PF12796">
    <property type="entry name" value="Ank_2"/>
    <property type="match status" value="2"/>
</dbReference>
<evidence type="ECO:0000313" key="5">
    <source>
        <dbReference type="EMBL" id="CAD7234356.1"/>
    </source>
</evidence>
<keyword evidence="4" id="KW-1133">Transmembrane helix</keyword>
<gene>
    <name evidence="5" type="ORF">CTOB1V02_LOCUS12172</name>
</gene>
<dbReference type="Gene3D" id="1.25.40.20">
    <property type="entry name" value="Ankyrin repeat-containing domain"/>
    <property type="match status" value="1"/>
</dbReference>
<proteinExistence type="predicted"/>
<dbReference type="SMART" id="SM00220">
    <property type="entry name" value="S_TKc"/>
    <property type="match status" value="1"/>
</dbReference>
<accession>A0A7R8ZWC7</accession>
<dbReference type="SUPFAM" id="SSF48403">
    <property type="entry name" value="Ankyrin repeat"/>
    <property type="match status" value="1"/>
</dbReference>
<dbReference type="Gene3D" id="3.30.200.20">
    <property type="entry name" value="Phosphorylase Kinase, domain 1"/>
    <property type="match status" value="1"/>
</dbReference>
<sequence>MGKVVNIQDIKHDNKRAVVKGVNIQDIKHEQKRADIKHDSKRAVGKEVNIQDITHNSKRAVGKRVNIQDIKHDNKKTVRKGVNIQDIKHNKKRALGKGVNIQDIKNNDKRVVGKRVNIQDIKHDNKRALGKWINIQDTKDDDMRAVGKRVNIQDSKHHNKRAVANIHDIKHDSKRAVGKGINIQVIKHDNMRVVWKGVNVQDIKHDNKRVVGKVVNIQDIKHGNKRAGEKRINIQDSKHENKRAMVKRANIHDVKHDEKKAGGRGSTFKIIKPDSKKVDIKHDNKGAVGKRANIQDINYDNKRAVGKGVNVLDNQTRKHESGGERGRYSEYQARRQRREFAALSYEKGVPFAEGLKALLPTRMDEKLPKRPIGDFSVDERWAPLHFAADRGHTSSVACLLEMGVPVEAPDKEKVRPLHRACFRGHTPCVELLLSAGADINARDRYGRTPLYVGSGKGHREVLLLLLGRGAEVDCRDEKGMTPLLLACQNGHVPVARDLITHGADVNTKERGCWTPLTWASVVGHVEMVKFLVNETKVDLEGGDNLGMTALAHAAQKDHTQVTKILLAAGAEVDARDSHGGTPLQLACRYGSLEGVRLLIDHGADWTLTADSGVSAVWWALRRGHRSILQYFMSVCGKEYIVEVSQVKPTFPKRLKSEFAVLKDIGEGSFGTVVKVEKDGKIYAVKQIEDTDLFPSTEEEINKLPVVKETQTMFLGTHSPFICGLIHAWRQGKCTCFQMDLCESDLHDWMSKTKPKKRKMKKVLQFLRDCSSGLRFLHNELGKIHRDIKPANIFLRKETDDKGTTRLVAKIGDLGLATDRSNPKGEFYFERSQGGGAGAYLAPEIKGIALRTKKDEERKKGNKGNSTEDEERKNNVPKYDEKIDIYSMGAVFFDLLFLKPEAAHSQCRWVIYGKFESAFPDYFPVIRRMLGGKEEKHERPSADEVEDEAHRWLQEWLQTPEGAVEDDRESLQGEEEKIGEKGRKEDNTGEREKEEEAKEEKNKKKMAALKEQELERKTMAAVINEKQLERNWKKIERQEEELKRKKMEAMKKKELKNLKFKKKLKISLVLLFALLLYYFLKLLRF</sequence>
<keyword evidence="4" id="KW-0812">Transmembrane</keyword>
<feature type="transmembrane region" description="Helical" evidence="4">
    <location>
        <begin position="1063"/>
        <end position="1079"/>
    </location>
</feature>
<keyword evidence="4" id="KW-0472">Membrane</keyword>
<name>A0A7R8ZWC7_9CRUS</name>
<feature type="region of interest" description="Disordered" evidence="3">
    <location>
        <begin position="956"/>
        <end position="1003"/>
    </location>
</feature>
<dbReference type="OrthoDB" id="207120at2759"/>
<dbReference type="Pfam" id="PF13637">
    <property type="entry name" value="Ank_4"/>
    <property type="match status" value="1"/>
</dbReference>
<dbReference type="Pfam" id="PF00069">
    <property type="entry name" value="Pkinase"/>
    <property type="match status" value="1"/>
</dbReference>
<dbReference type="Gene3D" id="1.10.510.10">
    <property type="entry name" value="Transferase(Phosphotransferase) domain 1"/>
    <property type="match status" value="1"/>
</dbReference>
<dbReference type="InterPro" id="IPR050745">
    <property type="entry name" value="Multifunctional_regulatory"/>
</dbReference>
<dbReference type="GO" id="GO:0005524">
    <property type="term" value="F:ATP binding"/>
    <property type="evidence" value="ECO:0007669"/>
    <property type="project" value="UniProtKB-UniRule"/>
</dbReference>
<evidence type="ECO:0000256" key="4">
    <source>
        <dbReference type="SAM" id="Phobius"/>
    </source>
</evidence>
<evidence type="ECO:0000256" key="2">
    <source>
        <dbReference type="ARBA" id="ARBA00023043"/>
    </source>
</evidence>
<dbReference type="SUPFAM" id="SSF56112">
    <property type="entry name" value="Protein kinase-like (PK-like)"/>
    <property type="match status" value="1"/>
</dbReference>
<dbReference type="PROSITE" id="PS50297">
    <property type="entry name" value="ANK_REP_REGION"/>
    <property type="match status" value="6"/>
</dbReference>